<dbReference type="PANTHER" id="PTHR43319">
    <property type="entry name" value="BETA-LACTAMASE-RELATED"/>
    <property type="match status" value="1"/>
</dbReference>
<dbReference type="Pfam" id="PF00144">
    <property type="entry name" value="Beta-lactamase"/>
    <property type="match status" value="1"/>
</dbReference>
<dbReference type="SUPFAM" id="SSF56601">
    <property type="entry name" value="beta-lactamase/transpeptidase-like"/>
    <property type="match status" value="1"/>
</dbReference>
<dbReference type="Pfam" id="PF08241">
    <property type="entry name" value="Methyltransf_11"/>
    <property type="match status" value="1"/>
</dbReference>
<organism evidence="3 4">
    <name type="scientific">Yinghuangia aomiensis</name>
    <dbReference type="NCBI Taxonomy" id="676205"/>
    <lineage>
        <taxon>Bacteria</taxon>
        <taxon>Bacillati</taxon>
        <taxon>Actinomycetota</taxon>
        <taxon>Actinomycetes</taxon>
        <taxon>Kitasatosporales</taxon>
        <taxon>Streptomycetaceae</taxon>
        <taxon>Yinghuangia</taxon>
    </lineage>
</organism>
<dbReference type="InterPro" id="IPR001466">
    <property type="entry name" value="Beta-lactam-related"/>
</dbReference>
<dbReference type="PANTHER" id="PTHR43319:SF3">
    <property type="entry name" value="BETA-LACTAMASE-RELATED DOMAIN-CONTAINING PROTEIN"/>
    <property type="match status" value="1"/>
</dbReference>
<name>A0ABP9HAR2_9ACTN</name>
<reference evidence="4" key="1">
    <citation type="journal article" date="2019" name="Int. J. Syst. Evol. Microbiol.">
        <title>The Global Catalogue of Microorganisms (GCM) 10K type strain sequencing project: providing services to taxonomists for standard genome sequencing and annotation.</title>
        <authorList>
            <consortium name="The Broad Institute Genomics Platform"/>
            <consortium name="The Broad Institute Genome Sequencing Center for Infectious Disease"/>
            <person name="Wu L."/>
            <person name="Ma J."/>
        </authorList>
    </citation>
    <scope>NUCLEOTIDE SEQUENCE [LARGE SCALE GENOMIC DNA]</scope>
    <source>
        <strain evidence="4">JCM 17986</strain>
    </source>
</reference>
<keyword evidence="4" id="KW-1185">Reference proteome</keyword>
<dbReference type="Gene3D" id="3.40.710.10">
    <property type="entry name" value="DD-peptidase/beta-lactamase superfamily"/>
    <property type="match status" value="1"/>
</dbReference>
<proteinExistence type="predicted"/>
<dbReference type="RefSeq" id="WP_345676202.1">
    <property type="nucleotide sequence ID" value="NZ_BAABHS010000010.1"/>
</dbReference>
<protein>
    <recommendedName>
        <fullName evidence="5">CubicO group peptidase, beta-lactamase class C family</fullName>
    </recommendedName>
</protein>
<accession>A0ABP9HAR2</accession>
<feature type="domain" description="Methyltransferase type 11" evidence="2">
    <location>
        <begin position="53"/>
        <end position="143"/>
    </location>
</feature>
<dbReference type="SUPFAM" id="SSF53335">
    <property type="entry name" value="S-adenosyl-L-methionine-dependent methyltransferases"/>
    <property type="match status" value="1"/>
</dbReference>
<dbReference type="EMBL" id="BAABHS010000010">
    <property type="protein sequence ID" value="GAA4965729.1"/>
    <property type="molecule type" value="Genomic_DNA"/>
</dbReference>
<evidence type="ECO:0008006" key="5">
    <source>
        <dbReference type="Google" id="ProtNLM"/>
    </source>
</evidence>
<comment type="caution">
    <text evidence="3">The sequence shown here is derived from an EMBL/GenBank/DDBJ whole genome shotgun (WGS) entry which is preliminary data.</text>
</comment>
<gene>
    <name evidence="3" type="ORF">GCM10023205_32640</name>
</gene>
<dbReference type="Gene3D" id="3.40.50.150">
    <property type="entry name" value="Vaccinia Virus protein VP39"/>
    <property type="match status" value="1"/>
</dbReference>
<feature type="domain" description="Beta-lactamase-related" evidence="1">
    <location>
        <begin position="302"/>
        <end position="657"/>
    </location>
</feature>
<sequence>MTILGEQFSAVDDAAAPDAFVSYLERVAALPAMAQARHRTYDLFAEVAGPGADIGCGTGTALAELAARGISGTGVDRSTAMVDTARLRHPDLPFATGDALELPFPDGSLSWYRAERVYLHLADAAAAVAEARRVLAPGGRIVLADPDFDSVVLTGGDPSLTRTLIAGFTDSLANGHAGTRTMADLAAAGFRDIRVDAVPLTFTSLPVAEPLWLLPALAHAVATGLASAEQTARWHADLRDRADRGAFLGAVTLFVTSARRPGRSAAVGVSRFRLRFRLTGERRPRNAAAEGREGRNSMQTLVQQVVDELVESGAELGIQVAVYRHGELVVDAVAGVADPASGRPVASDTPFFSASTAKGVTATVVHVLAERGALDYDTPIVEFWPEFGAHGKDKATVRHALTHSLGVPAVPADLTVWDLADWDRMCALIAAAEPWWEPGTKTGYHAVTWGFVMGEIIRRATGKPIAQVLAEEVAKPLGIGGELFFGVPESEMGRLARLEDAPGAAAMMAAMPADMPLVKATPPALTPSADYGNNPVVLTADIPSGGTMSARAVARMYAALLGEVDGVRLISDARLRAATALATADVDQMVGFPAPRALGYNLGRPGADPQQTLSVFGMPGMGGSTAYADTETGVAFALTKNRFFPGPSDAVDRIGALVAEAVAD</sequence>
<evidence type="ECO:0000259" key="1">
    <source>
        <dbReference type="Pfam" id="PF00144"/>
    </source>
</evidence>
<evidence type="ECO:0000313" key="4">
    <source>
        <dbReference type="Proteomes" id="UP001500466"/>
    </source>
</evidence>
<dbReference type="Proteomes" id="UP001500466">
    <property type="component" value="Unassembled WGS sequence"/>
</dbReference>
<evidence type="ECO:0000259" key="2">
    <source>
        <dbReference type="Pfam" id="PF08241"/>
    </source>
</evidence>
<dbReference type="InterPro" id="IPR029063">
    <property type="entry name" value="SAM-dependent_MTases_sf"/>
</dbReference>
<dbReference type="CDD" id="cd02440">
    <property type="entry name" value="AdoMet_MTases"/>
    <property type="match status" value="1"/>
</dbReference>
<evidence type="ECO:0000313" key="3">
    <source>
        <dbReference type="EMBL" id="GAA4965729.1"/>
    </source>
</evidence>
<dbReference type="InterPro" id="IPR052907">
    <property type="entry name" value="Beta-lactamase/esterase"/>
</dbReference>
<dbReference type="InterPro" id="IPR012338">
    <property type="entry name" value="Beta-lactam/transpept-like"/>
</dbReference>
<dbReference type="InterPro" id="IPR013216">
    <property type="entry name" value="Methyltransf_11"/>
</dbReference>